<dbReference type="STRING" id="4432.A0A1U8AM10"/>
<proteinExistence type="inferred from homology"/>
<keyword evidence="6" id="KW-0406">Ion transport</keyword>
<comment type="subcellular location">
    <subcellularLocation>
        <location evidence="1">Membrane</location>
        <topology evidence="1">Multi-pass membrane protein</topology>
    </subcellularLocation>
</comment>
<dbReference type="InterPro" id="IPR051143">
    <property type="entry name" value="TrkH_K-transport"/>
</dbReference>
<evidence type="ECO:0000256" key="4">
    <source>
        <dbReference type="ARBA" id="ARBA00022692"/>
    </source>
</evidence>
<feature type="transmembrane region" description="Helical" evidence="8">
    <location>
        <begin position="217"/>
        <end position="236"/>
    </location>
</feature>
<feature type="transmembrane region" description="Helical" evidence="8">
    <location>
        <begin position="348"/>
        <end position="368"/>
    </location>
</feature>
<dbReference type="AlphaFoldDB" id="A0A1U8AM10"/>
<dbReference type="OMA" id="ENITDRH"/>
<evidence type="ECO:0000313" key="9">
    <source>
        <dbReference type="Proteomes" id="UP000189703"/>
    </source>
</evidence>
<gene>
    <name evidence="10" type="primary">LOC104601682</name>
</gene>
<feature type="transmembrane region" description="Helical" evidence="8">
    <location>
        <begin position="256"/>
        <end position="277"/>
    </location>
</feature>
<keyword evidence="3" id="KW-0813">Transport</keyword>
<feature type="transmembrane region" description="Helical" evidence="8">
    <location>
        <begin position="289"/>
        <end position="317"/>
    </location>
</feature>
<feature type="transmembrane region" description="Helical" evidence="8">
    <location>
        <begin position="401"/>
        <end position="421"/>
    </location>
</feature>
<dbReference type="Proteomes" id="UP000189703">
    <property type="component" value="Unplaced"/>
</dbReference>
<name>A0A1U8AM10_NELNU</name>
<feature type="transmembrane region" description="Helical" evidence="8">
    <location>
        <begin position="486"/>
        <end position="504"/>
    </location>
</feature>
<evidence type="ECO:0000256" key="6">
    <source>
        <dbReference type="ARBA" id="ARBA00023065"/>
    </source>
</evidence>
<feature type="transmembrane region" description="Helical" evidence="8">
    <location>
        <begin position="524"/>
        <end position="545"/>
    </location>
</feature>
<reference evidence="10" key="1">
    <citation type="submission" date="2025-08" db="UniProtKB">
        <authorList>
            <consortium name="RefSeq"/>
        </authorList>
    </citation>
    <scope>IDENTIFICATION</scope>
</reference>
<sequence>MRNFTCFGKKLHLCRLCSSVSCIKTACLSRSFPGLIRCLYHFLFFNVNPLWIQFFYFVSNSLMGFLVLKILKPRPDAVRPKDFDVFFTSVSAATVSSMSTVEMEVFSIAQLVVLTVLMLLGGEVFLSMLGLQIESSKFMKKQEKIENKVDSLVSSDYLITSSIHTNVDNQIELGLVKVPHFEREKPSSVETCRNIGTDDDDQLMSCSEDLKYDSIRYLSYVVLGYLLVVHVSGFALVSSYLSLVPSARNVLENKSISIHTFSVFAIVSTFTNCGFIPTNENMIVFRKNAGLLLLLIPQVLLGNTLFPSCLRFVIWVLGRFTKKVEFKYILKNAGEVGYAHLLPSLHSFLLVVTVFGFILVQFVLFCSMEWNSEGLNGMNPYQKLVGCLFQTVNSRHAGESIVDLSLVSPAVLVLFVVMMYLPPYTSFLPIKDEELSPASSSEKKTKSSWGRLMENLKFSQLSYLFIFVILICISERKKMKEDPLNFTVLNIVIEVISAYGNVGFTTGYSCKRQLNPDGQCKDTWYGFSGRWSNTGKLILIVVMFFGRLKKFNMEGGRTWRLQ</sequence>
<organism evidence="9 10">
    <name type="scientific">Nelumbo nucifera</name>
    <name type="common">Sacred lotus</name>
    <dbReference type="NCBI Taxonomy" id="4432"/>
    <lineage>
        <taxon>Eukaryota</taxon>
        <taxon>Viridiplantae</taxon>
        <taxon>Streptophyta</taxon>
        <taxon>Embryophyta</taxon>
        <taxon>Tracheophyta</taxon>
        <taxon>Spermatophyta</taxon>
        <taxon>Magnoliopsida</taxon>
        <taxon>Proteales</taxon>
        <taxon>Nelumbonaceae</taxon>
        <taxon>Nelumbo</taxon>
    </lineage>
</organism>
<dbReference type="KEGG" id="nnu:104601682"/>
<dbReference type="PANTHER" id="PTHR31064:SF30">
    <property type="entry name" value="HIGH-AFFINITY POTASSIUM TRANSPORT PROTEIN-RELATED"/>
    <property type="match status" value="1"/>
</dbReference>
<dbReference type="InParanoid" id="A0A1U8AM10"/>
<evidence type="ECO:0000256" key="3">
    <source>
        <dbReference type="ARBA" id="ARBA00022448"/>
    </source>
</evidence>
<dbReference type="RefSeq" id="XP_010263423.1">
    <property type="nucleotide sequence ID" value="XM_010265121.1"/>
</dbReference>
<keyword evidence="4 8" id="KW-0812">Transmembrane</keyword>
<evidence type="ECO:0000256" key="2">
    <source>
        <dbReference type="ARBA" id="ARBA00010864"/>
    </source>
</evidence>
<evidence type="ECO:0000313" key="10">
    <source>
        <dbReference type="RefSeq" id="XP_010263423.1"/>
    </source>
</evidence>
<evidence type="ECO:0000256" key="8">
    <source>
        <dbReference type="SAM" id="Phobius"/>
    </source>
</evidence>
<keyword evidence="7 8" id="KW-0472">Membrane</keyword>
<evidence type="ECO:0000256" key="7">
    <source>
        <dbReference type="ARBA" id="ARBA00023136"/>
    </source>
</evidence>
<dbReference type="PANTHER" id="PTHR31064">
    <property type="entry name" value="POTASSIUM TRANSPORT PROTEIN DDB_G0292412-RELATED"/>
    <property type="match status" value="1"/>
</dbReference>
<dbReference type="GO" id="GO:0030001">
    <property type="term" value="P:metal ion transport"/>
    <property type="evidence" value="ECO:0007669"/>
    <property type="project" value="UniProtKB-ARBA"/>
</dbReference>
<feature type="transmembrane region" description="Helical" evidence="8">
    <location>
        <begin position="458"/>
        <end position="474"/>
    </location>
</feature>
<feature type="transmembrane region" description="Helical" evidence="8">
    <location>
        <begin position="107"/>
        <end position="131"/>
    </location>
</feature>
<dbReference type="eggNOG" id="KOG1341">
    <property type="taxonomic scope" value="Eukaryota"/>
</dbReference>
<comment type="similarity">
    <text evidence="2">Belongs to the TrkH potassium transport family. HKT (TC 2.A.38.3) subfamily.</text>
</comment>
<dbReference type="OrthoDB" id="9999863at2759"/>
<dbReference type="GO" id="GO:0005886">
    <property type="term" value="C:plasma membrane"/>
    <property type="evidence" value="ECO:0000318"/>
    <property type="project" value="GO_Central"/>
</dbReference>
<dbReference type="Pfam" id="PF02386">
    <property type="entry name" value="TrkH"/>
    <property type="match status" value="1"/>
</dbReference>
<keyword evidence="5 8" id="KW-1133">Transmembrane helix</keyword>
<accession>A0A1U8AM10</accession>
<dbReference type="GeneID" id="104601682"/>
<evidence type="ECO:0000256" key="5">
    <source>
        <dbReference type="ARBA" id="ARBA00022989"/>
    </source>
</evidence>
<protein>
    <submittedName>
        <fullName evidence="10">Probable cation transporter HKT7</fullName>
    </submittedName>
</protein>
<evidence type="ECO:0000256" key="1">
    <source>
        <dbReference type="ARBA" id="ARBA00004141"/>
    </source>
</evidence>
<keyword evidence="9" id="KW-1185">Reference proteome</keyword>
<dbReference type="InterPro" id="IPR003445">
    <property type="entry name" value="Cat_transpt"/>
</dbReference>
<dbReference type="GO" id="GO:0008324">
    <property type="term" value="F:monoatomic cation transmembrane transporter activity"/>
    <property type="evidence" value="ECO:0000318"/>
    <property type="project" value="GO_Central"/>
</dbReference>